<feature type="region of interest" description="Disordered" evidence="1">
    <location>
        <begin position="389"/>
        <end position="410"/>
    </location>
</feature>
<protein>
    <submittedName>
        <fullName evidence="2">Uncharacterized protein</fullName>
    </submittedName>
</protein>
<evidence type="ECO:0000313" key="3">
    <source>
        <dbReference type="Proteomes" id="UP001164746"/>
    </source>
</evidence>
<feature type="region of interest" description="Disordered" evidence="1">
    <location>
        <begin position="462"/>
        <end position="499"/>
    </location>
</feature>
<dbReference type="Proteomes" id="UP001164746">
    <property type="component" value="Chromosome 6"/>
</dbReference>
<reference evidence="2" key="1">
    <citation type="submission" date="2022-11" db="EMBL/GenBank/DDBJ databases">
        <title>Centuries of genome instability and evolution in soft-shell clam transmissible cancer (bioRxiv).</title>
        <authorList>
            <person name="Hart S.F.M."/>
            <person name="Yonemitsu M.A."/>
            <person name="Giersch R.M."/>
            <person name="Beal B.F."/>
            <person name="Arriagada G."/>
            <person name="Davis B.W."/>
            <person name="Ostrander E.A."/>
            <person name="Goff S.P."/>
            <person name="Metzger M.J."/>
        </authorList>
    </citation>
    <scope>NUCLEOTIDE SEQUENCE</scope>
    <source>
        <strain evidence="2">MELC-2E11</strain>
        <tissue evidence="2">Siphon/mantle</tissue>
    </source>
</reference>
<organism evidence="2 3">
    <name type="scientific">Mya arenaria</name>
    <name type="common">Soft-shell clam</name>
    <dbReference type="NCBI Taxonomy" id="6604"/>
    <lineage>
        <taxon>Eukaryota</taxon>
        <taxon>Metazoa</taxon>
        <taxon>Spiralia</taxon>
        <taxon>Lophotrochozoa</taxon>
        <taxon>Mollusca</taxon>
        <taxon>Bivalvia</taxon>
        <taxon>Autobranchia</taxon>
        <taxon>Heteroconchia</taxon>
        <taxon>Euheterodonta</taxon>
        <taxon>Imparidentia</taxon>
        <taxon>Neoheterodontei</taxon>
        <taxon>Myida</taxon>
        <taxon>Myoidea</taxon>
        <taxon>Myidae</taxon>
        <taxon>Mya</taxon>
    </lineage>
</organism>
<gene>
    <name evidence="2" type="ORF">MAR_017008</name>
</gene>
<evidence type="ECO:0000313" key="2">
    <source>
        <dbReference type="EMBL" id="WAR07050.1"/>
    </source>
</evidence>
<sequence>MTGRQGNNWRDIYGALPPRHMFAAASDQLTNITGHTTDLTTQLATENNAAVLAYIQLKAQRTSSDADLFKWKFENCLQNCAVCRVFHPRKTKLNYDCDEKSACVGLIRQCLKAIEVASGFASYKLGQYTEGISTLMEIVRSQPPATPRLRARVHFLIGLCFAKLTCPVAVFQDKRPLGLAMFREAMCADFSFLRPLYTTALQYSSFGDNDMELECLNLLTMMRDSPGLQVTSGVDVLSLVDFEDEDITYPTALYTLASRALKLHKRKSLIMNEIGGVKRLASILQDQPVIMLFNFKLFHVKFYFVCLCRFDVAAEKYTILLQHLRTGTVQLCDHALACYHGNTVSMDTTYDPSQGSSHSGEFTDELPRAEDVIDFVYNKRVVNKKFSQNSKNNEDLSNNGEEMETSCSGQSLKRKYSEDRASECHHGDTDVVALKFKALALHKIGKIEDALICLKRQKMRAVMGSSSEPQSKRRKIQEPGANGKKMSDTDSTLRDDNSIEKLNVTKGSSAKLNSGENKLAGLHGTSLELECELYEMTSNILDSLKKSKDAAHFRRLSTELKSCFKNVFEYSLYEWMRKTRFCVFFLMKLPCNFHKGKYIR</sequence>
<accession>A0ABY7EB21</accession>
<name>A0ABY7EB21_MYAAR</name>
<evidence type="ECO:0000256" key="1">
    <source>
        <dbReference type="SAM" id="MobiDB-lite"/>
    </source>
</evidence>
<proteinExistence type="predicted"/>
<keyword evidence="3" id="KW-1185">Reference proteome</keyword>
<feature type="compositionally biased region" description="Basic and acidic residues" evidence="1">
    <location>
        <begin position="485"/>
        <end position="499"/>
    </location>
</feature>
<dbReference type="EMBL" id="CP111017">
    <property type="protein sequence ID" value="WAR07050.1"/>
    <property type="molecule type" value="Genomic_DNA"/>
</dbReference>